<dbReference type="GO" id="GO:0043590">
    <property type="term" value="C:bacterial nucleoid"/>
    <property type="evidence" value="ECO:0007669"/>
    <property type="project" value="TreeGrafter"/>
</dbReference>
<reference evidence="9 10" key="1">
    <citation type="submission" date="2019-07" db="EMBL/GenBank/DDBJ databases">
        <title>Genomic Encyclopedia of Type Strains, Phase III (KMG-III): the genomes of soil and plant-associated and newly described type strains.</title>
        <authorList>
            <person name="Whitman W."/>
        </authorList>
    </citation>
    <scope>NUCLEOTIDE SEQUENCE [LARGE SCALE GENOMIC DNA]</scope>
    <source>
        <strain evidence="9 10">BL24</strain>
    </source>
</reference>
<dbReference type="RefSeq" id="WP_148928471.1">
    <property type="nucleotide sequence ID" value="NZ_VNHS01000002.1"/>
</dbReference>
<dbReference type="SUPFAM" id="SSF57863">
    <property type="entry name" value="ArfGap/RecO-like zinc finger"/>
    <property type="match status" value="1"/>
</dbReference>
<dbReference type="InterPro" id="IPR012340">
    <property type="entry name" value="NA-bd_OB-fold"/>
</dbReference>
<comment type="caution">
    <text evidence="9">The sequence shown here is derived from an EMBL/GenBank/DDBJ whole genome shotgun (WGS) entry which is preliminary data.</text>
</comment>
<evidence type="ECO:0000256" key="3">
    <source>
        <dbReference type="ARBA" id="ARBA00022763"/>
    </source>
</evidence>
<keyword evidence="5 7" id="KW-0234">DNA repair</keyword>
<protein>
    <recommendedName>
        <fullName evidence="2 7">DNA repair protein RecO</fullName>
    </recommendedName>
    <alternativeName>
        <fullName evidence="6 7">Recombination protein O</fullName>
    </alternativeName>
</protein>
<dbReference type="PANTHER" id="PTHR33991:SF1">
    <property type="entry name" value="DNA REPAIR PROTEIN RECO"/>
    <property type="match status" value="1"/>
</dbReference>
<dbReference type="Proteomes" id="UP000323257">
    <property type="component" value="Unassembled WGS sequence"/>
</dbReference>
<keyword evidence="3 7" id="KW-0227">DNA damage</keyword>
<evidence type="ECO:0000256" key="2">
    <source>
        <dbReference type="ARBA" id="ARBA00021310"/>
    </source>
</evidence>
<evidence type="ECO:0000313" key="10">
    <source>
        <dbReference type="Proteomes" id="UP000323257"/>
    </source>
</evidence>
<feature type="domain" description="DNA replication/recombination mediator RecO N-terminal" evidence="8">
    <location>
        <begin position="1"/>
        <end position="77"/>
    </location>
</feature>
<dbReference type="InterPro" id="IPR042242">
    <property type="entry name" value="RecO_C"/>
</dbReference>
<dbReference type="InterPro" id="IPR022572">
    <property type="entry name" value="DNA_rep/recomb_RecO_N"/>
</dbReference>
<dbReference type="Gene3D" id="1.20.1440.120">
    <property type="entry name" value="Recombination protein O, C-terminal domain"/>
    <property type="match status" value="1"/>
</dbReference>
<accession>A0A5S5CI15</accession>
<comment type="function">
    <text evidence="7">Involved in DNA repair and RecF pathway recombination.</text>
</comment>
<dbReference type="NCBIfam" id="TIGR00613">
    <property type="entry name" value="reco"/>
    <property type="match status" value="1"/>
</dbReference>
<dbReference type="HAMAP" id="MF_00201">
    <property type="entry name" value="RecO"/>
    <property type="match status" value="1"/>
</dbReference>
<proteinExistence type="inferred from homology"/>
<evidence type="ECO:0000256" key="4">
    <source>
        <dbReference type="ARBA" id="ARBA00023172"/>
    </source>
</evidence>
<dbReference type="GO" id="GO:0006310">
    <property type="term" value="P:DNA recombination"/>
    <property type="evidence" value="ECO:0007669"/>
    <property type="project" value="UniProtKB-UniRule"/>
</dbReference>
<evidence type="ECO:0000256" key="5">
    <source>
        <dbReference type="ARBA" id="ARBA00023204"/>
    </source>
</evidence>
<dbReference type="InterPro" id="IPR037278">
    <property type="entry name" value="ARFGAP/RecO"/>
</dbReference>
<gene>
    <name evidence="7" type="primary">recO</name>
    <name evidence="9" type="ORF">BCM02_102576</name>
</gene>
<dbReference type="GO" id="GO:0006302">
    <property type="term" value="P:double-strand break repair"/>
    <property type="evidence" value="ECO:0007669"/>
    <property type="project" value="TreeGrafter"/>
</dbReference>
<organism evidence="9 10">
    <name type="scientific">Paenibacillus methanolicus</name>
    <dbReference type="NCBI Taxonomy" id="582686"/>
    <lineage>
        <taxon>Bacteria</taxon>
        <taxon>Bacillati</taxon>
        <taxon>Bacillota</taxon>
        <taxon>Bacilli</taxon>
        <taxon>Bacillales</taxon>
        <taxon>Paenibacillaceae</taxon>
        <taxon>Paenibacillus</taxon>
    </lineage>
</organism>
<keyword evidence="10" id="KW-1185">Reference proteome</keyword>
<dbReference type="AlphaFoldDB" id="A0A5S5CI15"/>
<evidence type="ECO:0000256" key="6">
    <source>
        <dbReference type="ARBA" id="ARBA00033409"/>
    </source>
</evidence>
<evidence type="ECO:0000313" key="9">
    <source>
        <dbReference type="EMBL" id="TYP78000.1"/>
    </source>
</evidence>
<dbReference type="SUPFAM" id="SSF50249">
    <property type="entry name" value="Nucleic acid-binding proteins"/>
    <property type="match status" value="1"/>
</dbReference>
<keyword evidence="4 7" id="KW-0233">DNA recombination</keyword>
<sequence>MQYRVEGLVIRSIDYGEGNKIVTLLTNTQGKAGVIIRGAKKAKSRHGSLAQLFTHGEFIFFRNTGLGTLTHGEIIESHHVLREGLELTAYASYAAELTDRALQEEEAGAYVFEQLKSCFAALQEGKDPEIIIQLYEIKILELTGYAPDFETCASCGNVVGSMALSARAGGVLCSRCSYRDPQALQLTDGALKLLRLYRRMDMRRMGQVQVKPETKKLLKQAMRQLMDTHVGLNLKSRSFLDQLDKYTME</sequence>
<evidence type="ECO:0000259" key="8">
    <source>
        <dbReference type="Pfam" id="PF11967"/>
    </source>
</evidence>
<dbReference type="OrthoDB" id="9797083at2"/>
<evidence type="ECO:0000256" key="1">
    <source>
        <dbReference type="ARBA" id="ARBA00007452"/>
    </source>
</evidence>
<name>A0A5S5CI15_9BACL</name>
<dbReference type="PANTHER" id="PTHR33991">
    <property type="entry name" value="DNA REPAIR PROTEIN RECO"/>
    <property type="match status" value="1"/>
</dbReference>
<dbReference type="Gene3D" id="2.40.50.140">
    <property type="entry name" value="Nucleic acid-binding proteins"/>
    <property type="match status" value="1"/>
</dbReference>
<evidence type="ECO:0000256" key="7">
    <source>
        <dbReference type="HAMAP-Rule" id="MF_00201"/>
    </source>
</evidence>
<dbReference type="InterPro" id="IPR003717">
    <property type="entry name" value="RecO"/>
</dbReference>
<comment type="similarity">
    <text evidence="1 7">Belongs to the RecO family.</text>
</comment>
<dbReference type="EMBL" id="VNHS01000002">
    <property type="protein sequence ID" value="TYP78000.1"/>
    <property type="molecule type" value="Genomic_DNA"/>
</dbReference>
<dbReference type="Pfam" id="PF02565">
    <property type="entry name" value="RecO_C"/>
    <property type="match status" value="1"/>
</dbReference>
<dbReference type="Pfam" id="PF11967">
    <property type="entry name" value="RecO_N"/>
    <property type="match status" value="1"/>
</dbReference>